<gene>
    <name evidence="12" type="ORF">BD410DRAFT_769147</name>
</gene>
<comment type="similarity">
    <text evidence="2">Belongs to the CSC1 (TC 1.A.17) family.</text>
</comment>
<feature type="compositionally biased region" description="Basic and acidic residues" evidence="7">
    <location>
        <begin position="484"/>
        <end position="499"/>
    </location>
</feature>
<feature type="transmembrane region" description="Helical" evidence="8">
    <location>
        <begin position="815"/>
        <end position="837"/>
    </location>
</feature>
<dbReference type="PANTHER" id="PTHR13018">
    <property type="entry name" value="PROBABLE MEMBRANE PROTEIN DUF221-RELATED"/>
    <property type="match status" value="1"/>
</dbReference>
<feature type="transmembrane region" description="Helical" evidence="8">
    <location>
        <begin position="115"/>
        <end position="135"/>
    </location>
</feature>
<feature type="region of interest" description="Disordered" evidence="7">
    <location>
        <begin position="481"/>
        <end position="502"/>
    </location>
</feature>
<reference evidence="12 13" key="1">
    <citation type="submission" date="2018-06" db="EMBL/GenBank/DDBJ databases">
        <title>A transcriptomic atlas of mushroom development highlights an independent origin of complex multicellularity.</title>
        <authorList>
            <consortium name="DOE Joint Genome Institute"/>
            <person name="Krizsan K."/>
            <person name="Almasi E."/>
            <person name="Merenyi Z."/>
            <person name="Sahu N."/>
            <person name="Viragh M."/>
            <person name="Koszo T."/>
            <person name="Mondo S."/>
            <person name="Kiss B."/>
            <person name="Balint B."/>
            <person name="Kues U."/>
            <person name="Barry K."/>
            <person name="Hegedus J.C."/>
            <person name="Henrissat B."/>
            <person name="Johnson J."/>
            <person name="Lipzen A."/>
            <person name="Ohm R."/>
            <person name="Nagy I."/>
            <person name="Pangilinan J."/>
            <person name="Yan J."/>
            <person name="Xiong Y."/>
            <person name="Grigoriev I.V."/>
            <person name="Hibbett D.S."/>
            <person name="Nagy L.G."/>
        </authorList>
    </citation>
    <scope>NUCLEOTIDE SEQUENCE [LARGE SCALE GENOMIC DNA]</scope>
    <source>
        <strain evidence="12 13">SZMC22713</strain>
    </source>
</reference>
<feature type="compositionally biased region" description="Polar residues" evidence="7">
    <location>
        <begin position="1386"/>
        <end position="1396"/>
    </location>
</feature>
<protein>
    <recommendedName>
        <fullName evidence="14">DUF221-domain-containing protein</fullName>
    </recommendedName>
</protein>
<feature type="compositionally biased region" description="Basic and acidic residues" evidence="7">
    <location>
        <begin position="1364"/>
        <end position="1374"/>
    </location>
</feature>
<dbReference type="OrthoDB" id="1689567at2759"/>
<keyword evidence="6 8" id="KW-0472">Membrane</keyword>
<evidence type="ECO:0000259" key="11">
    <source>
        <dbReference type="Pfam" id="PF14703"/>
    </source>
</evidence>
<feature type="transmembrane region" description="Helical" evidence="8">
    <location>
        <begin position="882"/>
        <end position="900"/>
    </location>
</feature>
<keyword evidence="4 8" id="KW-0812">Transmembrane</keyword>
<feature type="transmembrane region" description="Helical" evidence="8">
    <location>
        <begin position="16"/>
        <end position="34"/>
    </location>
</feature>
<evidence type="ECO:0000313" key="12">
    <source>
        <dbReference type="EMBL" id="TDL23258.1"/>
    </source>
</evidence>
<dbReference type="Proteomes" id="UP000294933">
    <property type="component" value="Unassembled WGS sequence"/>
</dbReference>
<evidence type="ECO:0008006" key="14">
    <source>
        <dbReference type="Google" id="ProtNLM"/>
    </source>
</evidence>
<evidence type="ECO:0000256" key="2">
    <source>
        <dbReference type="ARBA" id="ARBA00007779"/>
    </source>
</evidence>
<dbReference type="STRING" id="50990.A0A4Y7Q7S9"/>
<evidence type="ECO:0000256" key="6">
    <source>
        <dbReference type="ARBA" id="ARBA00023136"/>
    </source>
</evidence>
<dbReference type="Pfam" id="PF14703">
    <property type="entry name" value="PHM7_cyt"/>
    <property type="match status" value="1"/>
</dbReference>
<dbReference type="Pfam" id="PF13967">
    <property type="entry name" value="RSN1_TM"/>
    <property type="match status" value="1"/>
</dbReference>
<feature type="transmembrane region" description="Helical" evidence="8">
    <location>
        <begin position="767"/>
        <end position="794"/>
    </location>
</feature>
<organism evidence="12 13">
    <name type="scientific">Rickenella mellea</name>
    <dbReference type="NCBI Taxonomy" id="50990"/>
    <lineage>
        <taxon>Eukaryota</taxon>
        <taxon>Fungi</taxon>
        <taxon>Dikarya</taxon>
        <taxon>Basidiomycota</taxon>
        <taxon>Agaricomycotina</taxon>
        <taxon>Agaricomycetes</taxon>
        <taxon>Hymenochaetales</taxon>
        <taxon>Rickenellaceae</taxon>
        <taxon>Rickenella</taxon>
    </lineage>
</organism>
<evidence type="ECO:0000259" key="9">
    <source>
        <dbReference type="Pfam" id="PF02714"/>
    </source>
</evidence>
<evidence type="ECO:0000256" key="7">
    <source>
        <dbReference type="SAM" id="MobiDB-lite"/>
    </source>
</evidence>
<evidence type="ECO:0000256" key="4">
    <source>
        <dbReference type="ARBA" id="ARBA00022692"/>
    </source>
</evidence>
<name>A0A4Y7Q7S9_9AGAM</name>
<keyword evidence="3" id="KW-0813">Transport</keyword>
<dbReference type="Pfam" id="PF02714">
    <property type="entry name" value="RSN1_7TM"/>
    <property type="match status" value="1"/>
</dbReference>
<keyword evidence="5 8" id="KW-1133">Transmembrane helix</keyword>
<dbReference type="InterPro" id="IPR045122">
    <property type="entry name" value="Csc1-like"/>
</dbReference>
<feature type="transmembrane region" description="Helical" evidence="8">
    <location>
        <begin position="633"/>
        <end position="656"/>
    </location>
</feature>
<evidence type="ECO:0000256" key="8">
    <source>
        <dbReference type="SAM" id="Phobius"/>
    </source>
</evidence>
<feature type="region of interest" description="Disordered" evidence="7">
    <location>
        <begin position="1041"/>
        <end position="1064"/>
    </location>
</feature>
<feature type="transmembrane region" description="Helical" evidence="8">
    <location>
        <begin position="676"/>
        <end position="700"/>
    </location>
</feature>
<feature type="transmembrane region" description="Helical" evidence="8">
    <location>
        <begin position="906"/>
        <end position="924"/>
    </location>
</feature>
<evidence type="ECO:0000256" key="5">
    <source>
        <dbReference type="ARBA" id="ARBA00022989"/>
    </source>
</evidence>
<feature type="transmembrane region" description="Helical" evidence="8">
    <location>
        <begin position="721"/>
        <end position="747"/>
    </location>
</feature>
<dbReference type="EMBL" id="ML170171">
    <property type="protein sequence ID" value="TDL23258.1"/>
    <property type="molecule type" value="Genomic_DNA"/>
</dbReference>
<feature type="compositionally biased region" description="Pro residues" evidence="7">
    <location>
        <begin position="1046"/>
        <end position="1057"/>
    </location>
</feature>
<feature type="region of interest" description="Disordered" evidence="7">
    <location>
        <begin position="1203"/>
        <end position="1306"/>
    </location>
</feature>
<accession>A0A4Y7Q7S9</accession>
<dbReference type="InterPro" id="IPR027815">
    <property type="entry name" value="CSC1/OSCA1-like_cyt"/>
</dbReference>
<feature type="region of interest" description="Disordered" evidence="7">
    <location>
        <begin position="1166"/>
        <end position="1187"/>
    </location>
</feature>
<evidence type="ECO:0000256" key="1">
    <source>
        <dbReference type="ARBA" id="ARBA00004141"/>
    </source>
</evidence>
<dbReference type="VEuPathDB" id="FungiDB:BD410DRAFT_769147"/>
<comment type="subcellular location">
    <subcellularLocation>
        <location evidence="1">Membrane</location>
        <topology evidence="1">Multi-pass membrane protein</topology>
    </subcellularLocation>
</comment>
<feature type="compositionally biased region" description="Polar residues" evidence="7">
    <location>
        <begin position="1166"/>
        <end position="1181"/>
    </location>
</feature>
<evidence type="ECO:0000259" key="10">
    <source>
        <dbReference type="Pfam" id="PF13967"/>
    </source>
</evidence>
<dbReference type="GO" id="GO:0005886">
    <property type="term" value="C:plasma membrane"/>
    <property type="evidence" value="ECO:0007669"/>
    <property type="project" value="TreeGrafter"/>
</dbReference>
<feature type="transmembrane region" description="Helical" evidence="8">
    <location>
        <begin position="163"/>
        <end position="184"/>
    </location>
</feature>
<dbReference type="GO" id="GO:0005227">
    <property type="term" value="F:calcium-activated cation channel activity"/>
    <property type="evidence" value="ECO:0007669"/>
    <property type="project" value="InterPro"/>
</dbReference>
<evidence type="ECO:0000256" key="3">
    <source>
        <dbReference type="ARBA" id="ARBA00022448"/>
    </source>
</evidence>
<feature type="domain" description="CSC1/OSCA1-like N-terminal transmembrane" evidence="10">
    <location>
        <begin position="59"/>
        <end position="183"/>
    </location>
</feature>
<evidence type="ECO:0000313" key="13">
    <source>
        <dbReference type="Proteomes" id="UP000294933"/>
    </source>
</evidence>
<keyword evidence="13" id="KW-1185">Reference proteome</keyword>
<sequence length="1405" mass="158015">MATLQTRPFSRDYSGLINQSVLAAVIATICVSSHEYMKRKRRGKGPFEKLGSVESWQFGYLYQGRCWAKNPSPPHPHGLPLSWVPPVIKFPEEKLNSLRGVDATLYCRFLRGCRYFTLLHTFTTTAILLPIHLHFSDDQFSDKSMDRALISSLVTSPEGLKLLWIHQTCLAWLTITWIYTLIWICRGAYHLRAQCIQEYSARVQADGQAEVHEYYPHPHPQHPFHAMPPLERVDVNRGLRLRTVMVTNIPPRLRSEKELKEYFEYYMSRHVPKPSLGLTSTTQPGMVNKMMAYLFNRSKRLELHAEPAPLPADAQEPNVEQKPAGGGRILHKRHLSMRKPTVDPDHVPIIQRVSVARKMTELASLHDRREEVLKRLETAHIKLAQKVLGVVKVAMDRKDHGKGIVRHKRHLHGSWHKRGVPYPTVTVDVEMGDKDGDEMLGSEGRMELLIRTLGPYVEEFGMRDPPAESALRRLLHLHRSPKSKSTDMELQHDGEEKPDGPVPHPTVWEALFSLPRTTLDAYQPLIHLSALFRGKTVPAIDYFTTKLALLTSLITENRSRPATDFDPVSSAFVTFADPDDARKACKYLAVHPNNPLACFVSMAPDYEDLDWVRLMKTTFKAEFVKDWVVDVGVWVFTISWVIPVSLLVALVSIKNIATVIPGLQNYLNKHHFAEEIISSLIPTVLTSLLMLLIPLILLLIGKKAHTLSTLSSLHDRIMTRYHKFLVANILVFFCVGVSTLEGFFTSFKQSLNVLEVVKESFPSAGPFYVGWLIFTTAMHGGIELGLFGLPLIMYPSTKRQVTPRKRDIGIRPRTFNFYYWLPNHVLIVFISLVFAVLNPLLTPFALIYFCVTSVVIKNQLLHVYAKVYEGNGHNLLIRWVRYTMDGLVLAQVVFLALVSVLNRKPLIALTAIMIIFTVFMKLTFTRLCRAKFEEADILEARVGNGMAIPIPQSESTATTAAGASTFGSVRTPRNGTFFSSVNQRLANYIMRKFTHDFNFTYEMAPAKPTRSPVDDANPFNATSSPIARRERTTQAWADDVHEHMPRPGPSPSQPASPPRRSASNMDMVPEQETAAHVSPFQPHPLVTTHEKHPPWDDMIRTERPYDNPYYVRPVTNHLWLPRNPVGLLNLDDTVRVFKSLTSEPGAGQLGEWLEEGILMSVSGLPSTISSSDQGDQMSMNTPPVRELDGSEVISLPPIIAERASNLQDEEEPDIANIDIPDDRRSSYFGTGPRRPSVSTRRPSSTRSRPPGPDGLSLGRPSTFNMPRTSMISVSASHATPRRTSTLALPDTKRRSRSASVGQDPAAQPDLYAQARFINMSRVSSIVASPLSMTHEDPLASGTARSDAVSTREALVGEVIAEEHRATADRIRKEEAEAEESAAPRSWMTSWMFSKTTPPDDTHKPS</sequence>
<dbReference type="PANTHER" id="PTHR13018:SF139">
    <property type="entry name" value="PHOSPHATE METABOLISM PROTEIN 7"/>
    <property type="match status" value="1"/>
</dbReference>
<feature type="compositionally biased region" description="Polar residues" evidence="7">
    <location>
        <begin position="1259"/>
        <end position="1286"/>
    </location>
</feature>
<feature type="region of interest" description="Disordered" evidence="7">
    <location>
        <begin position="1364"/>
        <end position="1405"/>
    </location>
</feature>
<dbReference type="InterPro" id="IPR003864">
    <property type="entry name" value="CSC1/OSCA1-like_7TM"/>
</dbReference>
<feature type="compositionally biased region" description="Low complexity" evidence="7">
    <location>
        <begin position="1230"/>
        <end position="1248"/>
    </location>
</feature>
<proteinExistence type="inferred from homology"/>
<feature type="domain" description="CSC1/OSCA1-like cytosolic" evidence="11">
    <location>
        <begin position="347"/>
        <end position="611"/>
    </location>
</feature>
<feature type="domain" description="CSC1/OSCA1-like 7TM region" evidence="9">
    <location>
        <begin position="626"/>
        <end position="897"/>
    </location>
</feature>
<dbReference type="InterPro" id="IPR032880">
    <property type="entry name" value="CSC1/OSCA1-like_N"/>
</dbReference>